<dbReference type="OrthoDB" id="5021976at2759"/>
<keyword evidence="4" id="KW-0960">Knottin</keyword>
<protein>
    <recommendedName>
        <fullName evidence="7">UPF0506 domain-containing protein</fullName>
    </recommendedName>
</protein>
<feature type="domain" description="UPF0506" evidence="7">
    <location>
        <begin position="25"/>
        <end position="82"/>
    </location>
</feature>
<evidence type="ECO:0000313" key="8">
    <source>
        <dbReference type="EMBL" id="TNN20184.1"/>
    </source>
</evidence>
<comment type="caution">
    <text evidence="8">The sequence shown here is derived from an EMBL/GenBank/DDBJ whole genome shotgun (WGS) entry which is preliminary data.</text>
</comment>
<keyword evidence="3 6" id="KW-0732">Signal</keyword>
<dbReference type="SMR" id="A0A4Z2DUF3"/>
<keyword evidence="2" id="KW-0964">Secreted</keyword>
<evidence type="ECO:0000256" key="1">
    <source>
        <dbReference type="ARBA" id="ARBA00004613"/>
    </source>
</evidence>
<evidence type="ECO:0000256" key="6">
    <source>
        <dbReference type="SAM" id="SignalP"/>
    </source>
</evidence>
<evidence type="ECO:0000313" key="9">
    <source>
        <dbReference type="Proteomes" id="UP000311919"/>
    </source>
</evidence>
<keyword evidence="9" id="KW-1185">Reference proteome</keyword>
<evidence type="ECO:0000256" key="2">
    <source>
        <dbReference type="ARBA" id="ARBA00022525"/>
    </source>
</evidence>
<dbReference type="EMBL" id="SKCS01000032">
    <property type="protein sequence ID" value="TNN20184.1"/>
    <property type="molecule type" value="Genomic_DNA"/>
</dbReference>
<gene>
    <name evidence="8" type="ORF">EWB00_004882</name>
</gene>
<comment type="subcellular location">
    <subcellularLocation>
        <location evidence="1">Secreted</location>
    </subcellularLocation>
</comment>
<accession>A0A4Z2DUF3</accession>
<sequence length="84" mass="9623">MKYINLMLTIILALSLETFHIIDACREIGEVCSKTVFDKCCGNTVCKLRGPFYGECVECLNSGERCWRNSECCSGYCRWFTCQD</sequence>
<evidence type="ECO:0000256" key="3">
    <source>
        <dbReference type="ARBA" id="ARBA00022729"/>
    </source>
</evidence>
<dbReference type="GO" id="GO:0005576">
    <property type="term" value="C:extracellular region"/>
    <property type="evidence" value="ECO:0007669"/>
    <property type="project" value="UniProtKB-SubCell"/>
</dbReference>
<dbReference type="Proteomes" id="UP000311919">
    <property type="component" value="Unassembled WGS sequence"/>
</dbReference>
<name>A0A4Z2DUF3_SCHJA</name>
<evidence type="ECO:0000256" key="5">
    <source>
        <dbReference type="ARBA" id="ARBA00023157"/>
    </source>
</evidence>
<keyword evidence="5" id="KW-1015">Disulfide bond</keyword>
<dbReference type="InterPro" id="IPR021712">
    <property type="entry name" value="UPF0506"/>
</dbReference>
<proteinExistence type="predicted"/>
<evidence type="ECO:0000256" key="4">
    <source>
        <dbReference type="ARBA" id="ARBA00022854"/>
    </source>
</evidence>
<dbReference type="AlphaFoldDB" id="A0A4Z2DUF3"/>
<feature type="chain" id="PRO_5021250876" description="UPF0506 domain-containing protein" evidence="6">
    <location>
        <begin position="25"/>
        <end position="84"/>
    </location>
</feature>
<feature type="signal peptide" evidence="6">
    <location>
        <begin position="1"/>
        <end position="24"/>
    </location>
</feature>
<organism evidence="8 9">
    <name type="scientific">Schistosoma japonicum</name>
    <name type="common">Blood fluke</name>
    <dbReference type="NCBI Taxonomy" id="6182"/>
    <lineage>
        <taxon>Eukaryota</taxon>
        <taxon>Metazoa</taxon>
        <taxon>Spiralia</taxon>
        <taxon>Lophotrochozoa</taxon>
        <taxon>Platyhelminthes</taxon>
        <taxon>Trematoda</taxon>
        <taxon>Digenea</taxon>
        <taxon>Strigeidida</taxon>
        <taxon>Schistosomatoidea</taxon>
        <taxon>Schistosomatidae</taxon>
        <taxon>Schistosoma</taxon>
    </lineage>
</organism>
<reference evidence="8 9" key="1">
    <citation type="submission" date="2019-03" db="EMBL/GenBank/DDBJ databases">
        <title>An improved genome assembly of the fluke Schistosoma japonicum.</title>
        <authorList>
            <person name="Hu W."/>
            <person name="Luo F."/>
            <person name="Yin M."/>
            <person name="Mo X."/>
            <person name="Sun C."/>
            <person name="Wu Q."/>
            <person name="Zhu B."/>
            <person name="Xiang M."/>
            <person name="Wang J."/>
            <person name="Wang Y."/>
            <person name="Zhang T."/>
            <person name="Xu B."/>
            <person name="Zheng H."/>
            <person name="Feng Z."/>
        </authorList>
    </citation>
    <scope>NUCLEOTIDE SEQUENCE [LARGE SCALE GENOMIC DNA]</scope>
    <source>
        <strain evidence="8">HuSjv2</strain>
        <tissue evidence="8">Worms</tissue>
    </source>
</reference>
<dbReference type="Pfam" id="PF11703">
    <property type="entry name" value="UPF0506"/>
    <property type="match status" value="1"/>
</dbReference>
<evidence type="ECO:0000259" key="7">
    <source>
        <dbReference type="Pfam" id="PF11703"/>
    </source>
</evidence>